<evidence type="ECO:0000256" key="2">
    <source>
        <dbReference type="SAM" id="SignalP"/>
    </source>
</evidence>
<comment type="caution">
    <text evidence="4">The sequence shown here is derived from an EMBL/GenBank/DDBJ whole genome shotgun (WGS) entry which is preliminary data.</text>
</comment>
<keyword evidence="5" id="KW-1185">Reference proteome</keyword>
<evidence type="ECO:0000313" key="5">
    <source>
        <dbReference type="Proteomes" id="UP000030487"/>
    </source>
</evidence>
<accession>A0ABR4Y0D9</accession>
<protein>
    <submittedName>
        <fullName evidence="4">ABC transporter substrate-binding protein</fullName>
    </submittedName>
</protein>
<feature type="compositionally biased region" description="Basic and acidic residues" evidence="1">
    <location>
        <begin position="29"/>
        <end position="41"/>
    </location>
</feature>
<dbReference type="PANTHER" id="PTHR30290:SF79">
    <property type="entry name" value="DIPEPTIDE-BINDING PROTEIN DPPE"/>
    <property type="match status" value="1"/>
</dbReference>
<dbReference type="Gene3D" id="3.40.190.10">
    <property type="entry name" value="Periplasmic binding protein-like II"/>
    <property type="match status" value="1"/>
</dbReference>
<evidence type="ECO:0000256" key="1">
    <source>
        <dbReference type="SAM" id="MobiDB-lite"/>
    </source>
</evidence>
<feature type="region of interest" description="Disordered" evidence="1">
    <location>
        <begin position="28"/>
        <end position="55"/>
    </location>
</feature>
<dbReference type="EMBL" id="JPVR01000071">
    <property type="protein sequence ID" value="KGR86362.1"/>
    <property type="molecule type" value="Genomic_DNA"/>
</dbReference>
<gene>
    <name evidence="4" type="ORF">CD31_10030</name>
</gene>
<dbReference type="PANTHER" id="PTHR30290">
    <property type="entry name" value="PERIPLASMIC BINDING COMPONENT OF ABC TRANSPORTER"/>
    <property type="match status" value="1"/>
</dbReference>
<dbReference type="InterPro" id="IPR030678">
    <property type="entry name" value="Peptide/Ni-bd"/>
</dbReference>
<dbReference type="InterPro" id="IPR039424">
    <property type="entry name" value="SBP_5"/>
</dbReference>
<dbReference type="Proteomes" id="UP000030487">
    <property type="component" value="Unassembled WGS sequence"/>
</dbReference>
<dbReference type="CDD" id="cd08504">
    <property type="entry name" value="PBP2_OppA"/>
    <property type="match status" value="1"/>
</dbReference>
<dbReference type="RefSeq" id="WP_016994281.1">
    <property type="nucleotide sequence ID" value="NZ_AVCW01000011.1"/>
</dbReference>
<reference evidence="4 5" key="1">
    <citation type="submission" date="2014-02" db="EMBL/GenBank/DDBJ databases">
        <title>Draft genome sequence of Lysinibacillus boronitolerans NBRC 103108.</title>
        <authorList>
            <person name="Zhang F."/>
            <person name="Wang G."/>
            <person name="Zhang L."/>
        </authorList>
    </citation>
    <scope>NUCLEOTIDE SEQUENCE [LARGE SCALE GENOMIC DNA]</scope>
    <source>
        <strain evidence="4 5">NBRC 103108</strain>
    </source>
</reference>
<dbReference type="SUPFAM" id="SSF53850">
    <property type="entry name" value="Periplasmic binding protein-like II"/>
    <property type="match status" value="1"/>
</dbReference>
<sequence>MNKNKKFLLLTVLAVFSLVLAACGFGGDSSEKSKDDGKDSGSSETASSGGELNLVVTSEPPSLHPGLATDTTSSAILTNIFENLTTLDADSKPVAAAASDWTISEDQKTYTFTIRDNKWSNGDPVTAKDFEYAWKWALNPDNLSEYASIFYPIKGAAAYNNGEGSADDVGVKAEDDKTLVVTLENPTPYFLELTAFKTYAPLNQKAIEGNDEWYTDAGDDYVTNGPFTLNEWRHNDAIVLKKNPEYWDADKVSLETINIGMVESETTAATMFKAGEIDYLGAPYQSVALDSIEGFKADGSLNIADQASVYVYKLNTKDKFTGNANIRKALTLAIDRQGLIDNITKGEQKPALGMVPIAVSGFEEDRGYFKDNDIEGAKAALEAGMKELGIKDPSEITVNISFNTSEAHAAIAQFIQEGWTKNLGIKVGLDNSEWQVYLEKLNQLDYQAGRLGWTGDYNDAYTFLEIYDTAANGNNDTGWENPEYKKLLDQSNLETDPAKRLELLKQAESVIMTDLPVAPIYYYTNLSVVQDNVKNMHADVLGNIPLKEVVVEEK</sequence>
<dbReference type="PROSITE" id="PS51257">
    <property type="entry name" value="PROKAR_LIPOPROTEIN"/>
    <property type="match status" value="1"/>
</dbReference>
<dbReference type="Gene3D" id="3.90.76.10">
    <property type="entry name" value="Dipeptide-binding Protein, Domain 1"/>
    <property type="match status" value="1"/>
</dbReference>
<feature type="signal peptide" evidence="2">
    <location>
        <begin position="1"/>
        <end position="21"/>
    </location>
</feature>
<feature type="chain" id="PRO_5047012167" evidence="2">
    <location>
        <begin position="22"/>
        <end position="554"/>
    </location>
</feature>
<dbReference type="PIRSF" id="PIRSF002741">
    <property type="entry name" value="MppA"/>
    <property type="match status" value="1"/>
</dbReference>
<proteinExistence type="predicted"/>
<name>A0ABR4Y0D9_9BACI</name>
<dbReference type="Pfam" id="PF00496">
    <property type="entry name" value="SBP_bac_5"/>
    <property type="match status" value="1"/>
</dbReference>
<organism evidence="4 5">
    <name type="scientific">Lysinibacillus boronitolerans JCM 21713 = 10a = NBRC 103108</name>
    <dbReference type="NCBI Taxonomy" id="1294264"/>
    <lineage>
        <taxon>Bacteria</taxon>
        <taxon>Bacillati</taxon>
        <taxon>Bacillota</taxon>
        <taxon>Bacilli</taxon>
        <taxon>Bacillales</taxon>
        <taxon>Bacillaceae</taxon>
        <taxon>Lysinibacillus</taxon>
    </lineage>
</organism>
<feature type="domain" description="Solute-binding protein family 5" evidence="3">
    <location>
        <begin position="93"/>
        <end position="474"/>
    </location>
</feature>
<evidence type="ECO:0000259" key="3">
    <source>
        <dbReference type="Pfam" id="PF00496"/>
    </source>
</evidence>
<keyword evidence="2" id="KW-0732">Signal</keyword>
<dbReference type="InterPro" id="IPR000914">
    <property type="entry name" value="SBP_5_dom"/>
</dbReference>
<evidence type="ECO:0000313" key="4">
    <source>
        <dbReference type="EMBL" id="KGR86362.1"/>
    </source>
</evidence>
<dbReference type="Gene3D" id="3.10.105.10">
    <property type="entry name" value="Dipeptide-binding Protein, Domain 3"/>
    <property type="match status" value="1"/>
</dbReference>